<dbReference type="SUPFAM" id="SSF51735">
    <property type="entry name" value="NAD(P)-binding Rossmann-fold domains"/>
    <property type="match status" value="1"/>
</dbReference>
<dbReference type="PANTHER" id="PTHR43574">
    <property type="entry name" value="EPIMERASE-RELATED"/>
    <property type="match status" value="1"/>
</dbReference>
<evidence type="ECO:0000313" key="4">
    <source>
        <dbReference type="Proteomes" id="UP001597521"/>
    </source>
</evidence>
<evidence type="ECO:0000313" key="3">
    <source>
        <dbReference type="EMBL" id="MFD2646421.1"/>
    </source>
</evidence>
<dbReference type="EMBL" id="JBHUNP010000001">
    <property type="protein sequence ID" value="MFD2646421.1"/>
    <property type="molecule type" value="Genomic_DNA"/>
</dbReference>
<proteinExistence type="predicted"/>
<dbReference type="Proteomes" id="UP001597521">
    <property type="component" value="Unassembled WGS sequence"/>
</dbReference>
<name>A0ABW5QGF3_9HYPH</name>
<keyword evidence="4" id="KW-1185">Reference proteome</keyword>
<evidence type="ECO:0000256" key="1">
    <source>
        <dbReference type="ARBA" id="ARBA00023027"/>
    </source>
</evidence>
<reference evidence="4" key="1">
    <citation type="journal article" date="2019" name="Int. J. Syst. Evol. Microbiol.">
        <title>The Global Catalogue of Microorganisms (GCM) 10K type strain sequencing project: providing services to taxonomists for standard genome sequencing and annotation.</title>
        <authorList>
            <consortium name="The Broad Institute Genomics Platform"/>
            <consortium name="The Broad Institute Genome Sequencing Center for Infectious Disease"/>
            <person name="Wu L."/>
            <person name="Ma J."/>
        </authorList>
    </citation>
    <scope>NUCLEOTIDE SEQUENCE [LARGE SCALE GENOMIC DNA]</scope>
    <source>
        <strain evidence="4">CCM 7427</strain>
    </source>
</reference>
<dbReference type="Gene3D" id="3.40.50.720">
    <property type="entry name" value="NAD(P)-binding Rossmann-like Domain"/>
    <property type="match status" value="1"/>
</dbReference>
<evidence type="ECO:0000259" key="2">
    <source>
        <dbReference type="Pfam" id="PF01370"/>
    </source>
</evidence>
<dbReference type="Pfam" id="PF01370">
    <property type="entry name" value="Epimerase"/>
    <property type="match status" value="1"/>
</dbReference>
<sequence length="333" mass="36242">MKIFVTGAAGFIGFHVSRLLLSQGHEVVGFDGLTAYYDPALKRGRVAILEQEPGFRFVEGMLEDQEGLSALLRSEKPDVAIHLAAQAGVRYSLESPGSYIQSNIVGTASLLEALRQTPVKHLIFASTSSVYGGNMKMPFAETDRADHPVSLYAATKKAGEAMVHSYSHLWGLPTTCFRFFTVYGPYGRPDMAPIKFASAISAGRPIDVYGYGRMRRDFTYVDDLADAVVRLIPVTPQRGLPVENDSLSPVAPYRIVNVAAGKAVELMDFIAALETALGRKAVLNLLPMQPGDVGATEAATGLLHRLIGPMQTTPLEVGVQRFVEWFSSYRANE</sequence>
<keyword evidence="1" id="KW-0520">NAD</keyword>
<dbReference type="RefSeq" id="WP_386831030.1">
    <property type="nucleotide sequence ID" value="NZ_JBHUNP010000001.1"/>
</dbReference>
<comment type="caution">
    <text evidence="3">The sequence shown here is derived from an EMBL/GenBank/DDBJ whole genome shotgun (WGS) entry which is preliminary data.</text>
</comment>
<protein>
    <submittedName>
        <fullName evidence="3">NAD-dependent epimerase/dehydratase family protein</fullName>
    </submittedName>
</protein>
<gene>
    <name evidence="3" type="ORF">ACFSX5_01285</name>
</gene>
<dbReference type="InterPro" id="IPR036291">
    <property type="entry name" value="NAD(P)-bd_dom_sf"/>
</dbReference>
<feature type="domain" description="NAD-dependent epimerase/dehydratase" evidence="2">
    <location>
        <begin position="3"/>
        <end position="232"/>
    </location>
</feature>
<dbReference type="PRINTS" id="PR01713">
    <property type="entry name" value="NUCEPIMERASE"/>
</dbReference>
<accession>A0ABW5QGF3</accession>
<dbReference type="InterPro" id="IPR001509">
    <property type="entry name" value="Epimerase_deHydtase"/>
</dbReference>
<organism evidence="3 4">
    <name type="scientific">Devosia albogilva</name>
    <dbReference type="NCBI Taxonomy" id="429726"/>
    <lineage>
        <taxon>Bacteria</taxon>
        <taxon>Pseudomonadati</taxon>
        <taxon>Pseudomonadota</taxon>
        <taxon>Alphaproteobacteria</taxon>
        <taxon>Hyphomicrobiales</taxon>
        <taxon>Devosiaceae</taxon>
        <taxon>Devosia</taxon>
    </lineage>
</organism>